<evidence type="ECO:0000259" key="1">
    <source>
        <dbReference type="Pfam" id="PF13579"/>
    </source>
</evidence>
<evidence type="ECO:0000313" key="2">
    <source>
        <dbReference type="EMBL" id="TKA97378.1"/>
    </source>
</evidence>
<sequence length="439" mass="48538">MNRHVVVLAPSSPPSGGSHATRITALIEALKRSGWRVTLVTGAWSDERRAASVQFRTVQSLSRVIEARGGFFRSAAVRVGSLGKSPGSRQRMVQAVRAFVRARAFPDTYASWIPYATRASLREIREGGADLIISSGAPFSSHIAGYLVSRLSGVPLALDYGDPWVYEPGRPRRGLRLWIEHHLEAAILNWSKVVSVTTQATIDLYKAKFPKLQVPFVLSPMGFDREDFLRPLAKSVPDRVVLNFAYTGRINEEYRSVDDFVHLLNCVGGGSPAFCFHFYGSEFGGVRDSMAAFEENGIVRFHDSVDHQEYIQVLRQSDGLVLFGNNNYVQVPGKVADYLAARKNILYFTNVKDPQLDPALRSITEVQNDGVFLGSSRGGFHEYVSACVSGPPAQDNDKLEHLSWERCFVPFLAAVSDVMRQSGAVPKDVRDDGASAARW</sequence>
<dbReference type="GO" id="GO:0016757">
    <property type="term" value="F:glycosyltransferase activity"/>
    <property type="evidence" value="ECO:0007669"/>
    <property type="project" value="UniProtKB-ARBA"/>
</dbReference>
<feature type="domain" description="Glycosyltransferase subfamily 4-like N-terminal" evidence="1">
    <location>
        <begin position="20"/>
        <end position="208"/>
    </location>
</feature>
<name>A0A4U0YZU0_9RHOB</name>
<dbReference type="AlphaFoldDB" id="A0A4U0YZU0"/>
<evidence type="ECO:0000313" key="3">
    <source>
        <dbReference type="Proteomes" id="UP000306340"/>
    </source>
</evidence>
<dbReference type="Pfam" id="PF13579">
    <property type="entry name" value="Glyco_trans_4_4"/>
    <property type="match status" value="1"/>
</dbReference>
<keyword evidence="2" id="KW-0808">Transferase</keyword>
<comment type="caution">
    <text evidence="2">The sequence shown here is derived from an EMBL/GenBank/DDBJ whole genome shotgun (WGS) entry which is preliminary data.</text>
</comment>
<dbReference type="EMBL" id="SWAU01000041">
    <property type="protein sequence ID" value="TKA97378.1"/>
    <property type="molecule type" value="Genomic_DNA"/>
</dbReference>
<reference evidence="2 3" key="1">
    <citation type="submission" date="2019-04" db="EMBL/GenBank/DDBJ databases">
        <title>Crypto-aerobic microbial life in anoxic (sulfidic) marine sediments.</title>
        <authorList>
            <person name="Bhattacharya S."/>
            <person name="Roy C."/>
            <person name="Mondal N."/>
            <person name="Sarkar J."/>
            <person name="Mandal S."/>
            <person name="Rameez M.J."/>
            <person name="Ghosh W."/>
        </authorList>
    </citation>
    <scope>NUCLEOTIDE SEQUENCE [LARGE SCALE GENOMIC DNA]</scope>
    <source>
        <strain evidence="2 3">SBBC</strain>
    </source>
</reference>
<organism evidence="2 3">
    <name type="scientific">Cereibacter changlensis</name>
    <dbReference type="NCBI Taxonomy" id="402884"/>
    <lineage>
        <taxon>Bacteria</taxon>
        <taxon>Pseudomonadati</taxon>
        <taxon>Pseudomonadota</taxon>
        <taxon>Alphaproteobacteria</taxon>
        <taxon>Rhodobacterales</taxon>
        <taxon>Paracoccaceae</taxon>
        <taxon>Cereibacter</taxon>
    </lineage>
</organism>
<proteinExistence type="predicted"/>
<gene>
    <name evidence="2" type="ORF">FAZ78_06375</name>
</gene>
<dbReference type="RefSeq" id="WP_136791811.1">
    <property type="nucleotide sequence ID" value="NZ_SWAU01000041.1"/>
</dbReference>
<dbReference type="SUPFAM" id="SSF53756">
    <property type="entry name" value="UDP-Glycosyltransferase/glycogen phosphorylase"/>
    <property type="match status" value="1"/>
</dbReference>
<accession>A0A4U0YZU0</accession>
<dbReference type="Proteomes" id="UP000306340">
    <property type="component" value="Unassembled WGS sequence"/>
</dbReference>
<dbReference type="Gene3D" id="3.40.50.2000">
    <property type="entry name" value="Glycogen Phosphorylase B"/>
    <property type="match status" value="2"/>
</dbReference>
<dbReference type="InterPro" id="IPR028098">
    <property type="entry name" value="Glyco_trans_4-like_N"/>
</dbReference>
<protein>
    <submittedName>
        <fullName evidence="2">Glycosyltransferase family 4 protein</fullName>
    </submittedName>
</protein>